<reference evidence="3 4" key="1">
    <citation type="submission" date="2021-07" db="EMBL/GenBank/DDBJ databases">
        <title>Sphingomonas sp.</title>
        <authorList>
            <person name="Feng G."/>
            <person name="Li J."/>
            <person name="Pan M."/>
        </authorList>
    </citation>
    <scope>NUCLEOTIDE SEQUENCE [LARGE SCALE GENOMIC DNA]</scope>
    <source>
        <strain evidence="3 4">RRHST34</strain>
    </source>
</reference>
<evidence type="ECO:0000259" key="2">
    <source>
        <dbReference type="SMART" id="SM00822"/>
    </source>
</evidence>
<protein>
    <submittedName>
        <fullName evidence="3">SDR family oxidoreductase</fullName>
    </submittedName>
</protein>
<dbReference type="Gene3D" id="3.40.50.720">
    <property type="entry name" value="NAD(P)-binding Rossmann-like Domain"/>
    <property type="match status" value="1"/>
</dbReference>
<dbReference type="PANTHER" id="PTHR42879">
    <property type="entry name" value="3-OXOACYL-(ACYL-CARRIER-PROTEIN) REDUCTASE"/>
    <property type="match status" value="1"/>
</dbReference>
<sequence>MGRAPDLSDQIAVVTGGSRGIGSSIVRHLAERGASVFFTYSSSVEEAHRLETELTNDGLAGRAINADASSSSEVRGAIIRVAGSCGRINILINNAGFAAAGPIETYDLAILERMIAVHVRAPFVSIREALPFMPAGGRIVNVGSISSDYMPHVGQAAYSMTKAALKGLTRGLARELGSKGITINTVQPGRIDTDLLHEIYGSSFERAAQSMPLQRFGTTDEVADLVVYLCSSAAAYITGADIRIDGGVSA</sequence>
<accession>A0ABS7BTF4</accession>
<evidence type="ECO:0000313" key="4">
    <source>
        <dbReference type="Proteomes" id="UP000759103"/>
    </source>
</evidence>
<dbReference type="InterPro" id="IPR057326">
    <property type="entry name" value="KR_dom"/>
</dbReference>
<dbReference type="PROSITE" id="PS00061">
    <property type="entry name" value="ADH_SHORT"/>
    <property type="match status" value="1"/>
</dbReference>
<dbReference type="InterPro" id="IPR050259">
    <property type="entry name" value="SDR"/>
</dbReference>
<dbReference type="CDD" id="cd05233">
    <property type="entry name" value="SDR_c"/>
    <property type="match status" value="1"/>
</dbReference>
<dbReference type="InterPro" id="IPR002347">
    <property type="entry name" value="SDR_fam"/>
</dbReference>
<dbReference type="PRINTS" id="PR00081">
    <property type="entry name" value="GDHRDH"/>
</dbReference>
<dbReference type="Proteomes" id="UP000759103">
    <property type="component" value="Unassembled WGS sequence"/>
</dbReference>
<dbReference type="PANTHER" id="PTHR42879:SF2">
    <property type="entry name" value="3-OXOACYL-[ACYL-CARRIER-PROTEIN] REDUCTASE FABG"/>
    <property type="match status" value="1"/>
</dbReference>
<proteinExistence type="inferred from homology"/>
<dbReference type="InterPro" id="IPR020904">
    <property type="entry name" value="Sc_DH/Rdtase_CS"/>
</dbReference>
<evidence type="ECO:0000313" key="3">
    <source>
        <dbReference type="EMBL" id="MBW6532767.1"/>
    </source>
</evidence>
<dbReference type="Pfam" id="PF13561">
    <property type="entry name" value="adh_short_C2"/>
    <property type="match status" value="1"/>
</dbReference>
<dbReference type="InterPro" id="IPR036291">
    <property type="entry name" value="NAD(P)-bd_dom_sf"/>
</dbReference>
<comment type="similarity">
    <text evidence="1">Belongs to the short-chain dehydrogenases/reductases (SDR) family.</text>
</comment>
<dbReference type="SUPFAM" id="SSF51735">
    <property type="entry name" value="NAD(P)-binding Rossmann-fold domains"/>
    <property type="match status" value="1"/>
</dbReference>
<comment type="caution">
    <text evidence="3">The sequence shown here is derived from an EMBL/GenBank/DDBJ whole genome shotgun (WGS) entry which is preliminary data.</text>
</comment>
<dbReference type="PRINTS" id="PR00080">
    <property type="entry name" value="SDRFAMILY"/>
</dbReference>
<keyword evidence="4" id="KW-1185">Reference proteome</keyword>
<dbReference type="EMBL" id="JAHXZN010000009">
    <property type="protein sequence ID" value="MBW6532767.1"/>
    <property type="molecule type" value="Genomic_DNA"/>
</dbReference>
<dbReference type="SMART" id="SM00822">
    <property type="entry name" value="PKS_KR"/>
    <property type="match status" value="1"/>
</dbReference>
<gene>
    <name evidence="3" type="ORF">KZ820_18645</name>
</gene>
<evidence type="ECO:0000256" key="1">
    <source>
        <dbReference type="ARBA" id="ARBA00006484"/>
    </source>
</evidence>
<feature type="domain" description="Ketoreductase" evidence="2">
    <location>
        <begin position="10"/>
        <end position="194"/>
    </location>
</feature>
<name>A0ABS7BTF4_9SPHN</name>
<organism evidence="3 4">
    <name type="scientific">Sphingomonas citri</name>
    <dbReference type="NCBI Taxonomy" id="2862499"/>
    <lineage>
        <taxon>Bacteria</taxon>
        <taxon>Pseudomonadati</taxon>
        <taxon>Pseudomonadota</taxon>
        <taxon>Alphaproteobacteria</taxon>
        <taxon>Sphingomonadales</taxon>
        <taxon>Sphingomonadaceae</taxon>
        <taxon>Sphingomonas</taxon>
    </lineage>
</organism>